<feature type="transmembrane region" description="Helical" evidence="1">
    <location>
        <begin position="100"/>
        <end position="118"/>
    </location>
</feature>
<dbReference type="Proteomes" id="UP000315343">
    <property type="component" value="Unassembled WGS sequence"/>
</dbReference>
<sequence length="140" mass="15325">MALIGKIEKKKGTTATIYIKKVLPCGDNCRNCSAGCKHYSARIEKHVEENVKEGDYVEIIAEGEVTAKSSAMLYALSASLVVTSVVVVQLLPGINNKEGFSALAVIVSLITAQLFIKLNDKHKMQKNSEKFKVGKRIDKK</sequence>
<keyword evidence="1" id="KW-1133">Transmembrane helix</keyword>
<dbReference type="RefSeq" id="WP_145082494.1">
    <property type="nucleotide sequence ID" value="NZ_DAMBUX010000003.1"/>
</dbReference>
<organism evidence="2 3">
    <name type="scientific">Sedimentibacter saalensis</name>
    <dbReference type="NCBI Taxonomy" id="130788"/>
    <lineage>
        <taxon>Bacteria</taxon>
        <taxon>Bacillati</taxon>
        <taxon>Bacillota</taxon>
        <taxon>Tissierellia</taxon>
        <taxon>Sedimentibacter</taxon>
    </lineage>
</organism>
<keyword evidence="3" id="KW-1185">Reference proteome</keyword>
<dbReference type="OrthoDB" id="1734233at2"/>
<dbReference type="EMBL" id="VLKH01000004">
    <property type="protein sequence ID" value="TWH80544.1"/>
    <property type="molecule type" value="Genomic_DNA"/>
</dbReference>
<protein>
    <submittedName>
        <fullName evidence="2">RseC/MucC-like positive regulator of sigma(E)</fullName>
    </submittedName>
</protein>
<evidence type="ECO:0000313" key="3">
    <source>
        <dbReference type="Proteomes" id="UP000315343"/>
    </source>
</evidence>
<name>A0A562JCH3_9FIRM</name>
<gene>
    <name evidence="2" type="ORF">LY60_01806</name>
</gene>
<accession>A0A562JCH3</accession>
<comment type="caution">
    <text evidence="2">The sequence shown here is derived from an EMBL/GenBank/DDBJ whole genome shotgun (WGS) entry which is preliminary data.</text>
</comment>
<feature type="transmembrane region" description="Helical" evidence="1">
    <location>
        <begin position="73"/>
        <end position="94"/>
    </location>
</feature>
<evidence type="ECO:0000256" key="1">
    <source>
        <dbReference type="SAM" id="Phobius"/>
    </source>
</evidence>
<evidence type="ECO:0000313" key="2">
    <source>
        <dbReference type="EMBL" id="TWH80544.1"/>
    </source>
</evidence>
<dbReference type="AlphaFoldDB" id="A0A562JCH3"/>
<reference evidence="2 3" key="1">
    <citation type="submission" date="2019-07" db="EMBL/GenBank/DDBJ databases">
        <title>Genomic Encyclopedia of Type Strains, Phase I: the one thousand microbial genomes (KMG-I) project.</title>
        <authorList>
            <person name="Kyrpides N."/>
        </authorList>
    </citation>
    <scope>NUCLEOTIDE SEQUENCE [LARGE SCALE GENOMIC DNA]</scope>
    <source>
        <strain evidence="2 3">DSM 13558</strain>
    </source>
</reference>
<dbReference type="Pfam" id="PF04246">
    <property type="entry name" value="RseC_MucC"/>
    <property type="match status" value="1"/>
</dbReference>
<proteinExistence type="predicted"/>
<keyword evidence="1" id="KW-0472">Membrane</keyword>
<keyword evidence="1" id="KW-0812">Transmembrane</keyword>